<gene>
    <name evidence="4" type="ORF">HKW66_Vig0185310</name>
    <name evidence="5" type="ORF">LR48_Vigan02g055700</name>
</gene>
<reference evidence="6" key="1">
    <citation type="journal article" date="2015" name="Proc. Natl. Acad. Sci. U.S.A.">
        <title>Genome sequencing of adzuki bean (Vigna angularis) provides insight into high starch and low fat accumulation and domestication.</title>
        <authorList>
            <person name="Yang K."/>
            <person name="Tian Z."/>
            <person name="Chen C."/>
            <person name="Luo L."/>
            <person name="Zhao B."/>
            <person name="Wang Z."/>
            <person name="Yu L."/>
            <person name="Li Y."/>
            <person name="Sun Y."/>
            <person name="Li W."/>
            <person name="Chen Y."/>
            <person name="Li Y."/>
            <person name="Zhang Y."/>
            <person name="Ai D."/>
            <person name="Zhao J."/>
            <person name="Shang C."/>
            <person name="Ma Y."/>
            <person name="Wu B."/>
            <person name="Wang M."/>
            <person name="Gao L."/>
            <person name="Sun D."/>
            <person name="Zhang P."/>
            <person name="Guo F."/>
            <person name="Wang W."/>
            <person name="Li Y."/>
            <person name="Wang J."/>
            <person name="Varshney R.K."/>
            <person name="Wang J."/>
            <person name="Ling H.Q."/>
            <person name="Wan P."/>
        </authorList>
    </citation>
    <scope>NUCLEOTIDE SEQUENCE</scope>
    <source>
        <strain evidence="6">cv. Jingnong 6</strain>
    </source>
</reference>
<evidence type="ECO:0000313" key="4">
    <source>
        <dbReference type="EMBL" id="KAG2403245.1"/>
    </source>
</evidence>
<feature type="region of interest" description="Disordered" evidence="2">
    <location>
        <begin position="139"/>
        <end position="181"/>
    </location>
</feature>
<proteinExistence type="predicted"/>
<feature type="coiled-coil region" evidence="1">
    <location>
        <begin position="318"/>
        <end position="373"/>
    </location>
</feature>
<keyword evidence="1" id="KW-0175">Coiled coil</keyword>
<accession>A0A0L9TVG3</accession>
<dbReference type="OMA" id="ACNNSTD"/>
<dbReference type="STRING" id="3914.A0A0L9TVG3"/>
<dbReference type="OrthoDB" id="1670580at2759"/>
<feature type="domain" description="DUF7081" evidence="3">
    <location>
        <begin position="44"/>
        <end position="134"/>
    </location>
</feature>
<dbReference type="AlphaFoldDB" id="A0A0L9TVG3"/>
<protein>
    <recommendedName>
        <fullName evidence="3">DUF7081 domain-containing protein</fullName>
    </recommendedName>
</protein>
<feature type="compositionally biased region" description="Polar residues" evidence="2">
    <location>
        <begin position="163"/>
        <end position="178"/>
    </location>
</feature>
<reference evidence="4 7" key="3">
    <citation type="submission" date="2020-05" db="EMBL/GenBank/DDBJ databases">
        <title>Vigna angularis (adzuki bean) Var. LongXiaoDou No. 4 denovo assembly.</title>
        <authorList>
            <person name="Xiang H."/>
        </authorList>
    </citation>
    <scope>NUCLEOTIDE SEQUENCE [LARGE SCALE GENOMIC DNA]</scope>
    <source>
        <tissue evidence="4">Leaf</tissue>
    </source>
</reference>
<feature type="region of interest" description="Disordered" evidence="2">
    <location>
        <begin position="1"/>
        <end position="25"/>
    </location>
</feature>
<dbReference type="Gramene" id="KOM34407">
    <property type="protein sequence ID" value="KOM34407"/>
    <property type="gene ID" value="LR48_Vigan02g055700"/>
</dbReference>
<dbReference type="PANTHER" id="PTHR33345">
    <property type="entry name" value="ADAPTER PROTEIN, PUTATIVE-RELATED"/>
    <property type="match status" value="1"/>
</dbReference>
<dbReference type="KEGG" id="var:108325080"/>
<sequence>MDLSDETVTPTSFKDEKESLKNDSAIGNNAYKDVTNYKTSDLQPVPSYSSGKGLPYAPEGWPNAGDVWGWRVAARTAKGGYFTDRYLIPPASLRKGSRRLEFSSKTAVSRYLHSNFPDMRTEAFFALFTWLIPSAEQTPTKETVQDDDTGTLRKSKRKIESSGGLTKNSGGPTKSSGRQSKKRFALVPVGSLVTPLQVANFDSYLDNLEDMLDIPLTETTASDHPTNADIESIESCKKKLSSLLALDFPSLASSNDVAEVAILASQIREDPNLTVDQLFKLKLVEQVPLAGEAFLEAKESIEEVDKVMAELMAKKLRIPSLKKKYNDLKEKLSEREAEMDISALSITEIDDQIRQLEAKRKRISGALETMQKDKDKISSELSNVTDSISTLVHEIQYGISQKSKWDLKKANNVRRVAEIQEKFLTLRGLTF</sequence>
<reference evidence="5" key="2">
    <citation type="submission" date="2015-02" db="EMBL/GenBank/DDBJ databases">
        <authorList>
            <person name="Chooi Y.-H."/>
        </authorList>
    </citation>
    <scope>NUCLEOTIDE SEQUENCE</scope>
    <source>
        <tissue evidence="5">Seedling</tissue>
    </source>
</reference>
<organism evidence="5 6">
    <name type="scientific">Phaseolus angularis</name>
    <name type="common">Azuki bean</name>
    <name type="synonym">Vigna angularis</name>
    <dbReference type="NCBI Taxonomy" id="3914"/>
    <lineage>
        <taxon>Eukaryota</taxon>
        <taxon>Viridiplantae</taxon>
        <taxon>Streptophyta</taxon>
        <taxon>Embryophyta</taxon>
        <taxon>Tracheophyta</taxon>
        <taxon>Spermatophyta</taxon>
        <taxon>Magnoliopsida</taxon>
        <taxon>eudicotyledons</taxon>
        <taxon>Gunneridae</taxon>
        <taxon>Pentapetalae</taxon>
        <taxon>rosids</taxon>
        <taxon>fabids</taxon>
        <taxon>Fabales</taxon>
        <taxon>Fabaceae</taxon>
        <taxon>Papilionoideae</taxon>
        <taxon>50 kb inversion clade</taxon>
        <taxon>NPAAA clade</taxon>
        <taxon>indigoferoid/millettioid clade</taxon>
        <taxon>Phaseoleae</taxon>
        <taxon>Vigna</taxon>
    </lineage>
</organism>
<dbReference type="EMBL" id="CM003372">
    <property type="protein sequence ID" value="KOM34407.1"/>
    <property type="molecule type" value="Genomic_DNA"/>
</dbReference>
<evidence type="ECO:0000313" key="6">
    <source>
        <dbReference type="Proteomes" id="UP000053144"/>
    </source>
</evidence>
<dbReference type="Gene3D" id="6.10.280.220">
    <property type="match status" value="1"/>
</dbReference>
<evidence type="ECO:0000313" key="7">
    <source>
        <dbReference type="Proteomes" id="UP000743370"/>
    </source>
</evidence>
<dbReference type="Proteomes" id="UP000743370">
    <property type="component" value="Unassembled WGS sequence"/>
</dbReference>
<evidence type="ECO:0000256" key="2">
    <source>
        <dbReference type="SAM" id="MobiDB-lite"/>
    </source>
</evidence>
<dbReference type="PANTHER" id="PTHR33345:SF4">
    <property type="entry name" value="MBD DOMAIN-CONTAINING PROTEIN"/>
    <property type="match status" value="1"/>
</dbReference>
<feature type="compositionally biased region" description="Polar residues" evidence="2">
    <location>
        <begin position="1"/>
        <end position="12"/>
    </location>
</feature>
<evidence type="ECO:0000259" key="3">
    <source>
        <dbReference type="Pfam" id="PF23299"/>
    </source>
</evidence>
<dbReference type="EMBL" id="JABFOF010000003">
    <property type="protein sequence ID" value="KAG2403245.1"/>
    <property type="molecule type" value="Genomic_DNA"/>
</dbReference>
<evidence type="ECO:0000313" key="5">
    <source>
        <dbReference type="EMBL" id="KOM34407.1"/>
    </source>
</evidence>
<name>A0A0L9TVG3_PHAAN</name>
<dbReference type="InterPro" id="IPR055508">
    <property type="entry name" value="DUF7081"/>
</dbReference>
<evidence type="ECO:0000256" key="1">
    <source>
        <dbReference type="SAM" id="Coils"/>
    </source>
</evidence>
<dbReference type="Proteomes" id="UP000053144">
    <property type="component" value="Chromosome 2"/>
</dbReference>
<dbReference type="Pfam" id="PF23299">
    <property type="entry name" value="DUF7081"/>
    <property type="match status" value="1"/>
</dbReference>